<dbReference type="SUPFAM" id="SSF51735">
    <property type="entry name" value="NAD(P)-binding Rossmann-fold domains"/>
    <property type="match status" value="1"/>
</dbReference>
<dbReference type="Pfam" id="PF08125">
    <property type="entry name" value="Mannitol_dh_C"/>
    <property type="match status" value="1"/>
</dbReference>
<proteinExistence type="predicted"/>
<evidence type="ECO:0000313" key="5">
    <source>
        <dbReference type="Proteomes" id="UP000016649"/>
    </source>
</evidence>
<dbReference type="InterPro" id="IPR013131">
    <property type="entry name" value="Mannitol_DH_N"/>
</dbReference>
<reference evidence="4 5" key="1">
    <citation type="submission" date="2013-08" db="EMBL/GenBank/DDBJ databases">
        <authorList>
            <person name="Weinstock G."/>
            <person name="Sodergren E."/>
            <person name="Wylie T."/>
            <person name="Fulton L."/>
            <person name="Fulton R."/>
            <person name="Fronick C."/>
            <person name="O'Laughlin M."/>
            <person name="Godfrey J."/>
            <person name="Miner T."/>
            <person name="Herter B."/>
            <person name="Appelbaum E."/>
            <person name="Cordes M."/>
            <person name="Lek S."/>
            <person name="Wollam A."/>
            <person name="Pepin K.H."/>
            <person name="Palsikar V.B."/>
            <person name="Mitreva M."/>
            <person name="Wilson R.K."/>
        </authorList>
    </citation>
    <scope>NUCLEOTIDE SEQUENCE [LARGE SCALE GENOMIC DNA]</scope>
    <source>
        <strain evidence="4 5">ATCC 700332</strain>
    </source>
</reference>
<gene>
    <name evidence="4" type="ORF">HMPREF9193_02156</name>
</gene>
<dbReference type="Gene3D" id="3.40.50.720">
    <property type="entry name" value="NAD(P)-binding Rossmann-like Domain"/>
    <property type="match status" value="1"/>
</dbReference>
<dbReference type="PANTHER" id="PTHR43362:SF1">
    <property type="entry name" value="MANNITOL DEHYDROGENASE 2-RELATED"/>
    <property type="match status" value="1"/>
</dbReference>
<dbReference type="InterPro" id="IPR008927">
    <property type="entry name" value="6-PGluconate_DH-like_C_sf"/>
</dbReference>
<sequence length="532" mass="58673">MKLNRKNISDSTFWKQNGIKLPTFDIDAVRANTEKNPVWLHFGAGNIFKAFPARIYQTLLNEGIVKSGIISAETFDFEVSEIANEYDCLHLSVLMNRDGSLDTTLVASVVQALTSRTDNGDFEKCAAIFENPSLQMVSYTITEKGYALTNLNGDYIPLVERDIQNGPSQSVHAMSVLTSLLYRRYKAGAYALTVVSMDNCSHNGDKIKNAVLDIAGKWKQNGFTDEGFISYLNDRTKIAFPLTMIDKITPRPSEKVSSRLSAMGLENMDIRITAKKSYAAPFVNAETLEYLVVEDTFPNGRPPLEKAGVLFGTRDTVNKTETMKVGSCLNPLHTALAVTGCLLGYTSIAEEMNDPVLVKLIKKIGYDEGLKTAIDPVIIRPERFLDEVINERFVNPNIPDTPQRIATDTSQKLAVRYGKTIEAYCSRGDLNVQDLTGIPLAIAAWLRYLLGIDDSGKPMELSPDPLLADLKKELSGISLGSTNADVRSILTNKQIFGIDLYEAGLGEKVTAFFTEMLASPGAVRKTLEKYTA</sequence>
<feature type="domain" description="Mannitol dehydrogenase C-terminal" evidence="3">
    <location>
        <begin position="318"/>
        <end position="511"/>
    </location>
</feature>
<keyword evidence="5" id="KW-1185">Reference proteome</keyword>
<keyword evidence="1" id="KW-0560">Oxidoreductase</keyword>
<dbReference type="PANTHER" id="PTHR43362">
    <property type="entry name" value="MANNITOL DEHYDROGENASE DSF1-RELATED"/>
    <property type="match status" value="1"/>
</dbReference>
<dbReference type="EMBL" id="AWVH01000044">
    <property type="protein sequence ID" value="ERJ91700.1"/>
    <property type="molecule type" value="Genomic_DNA"/>
</dbReference>
<dbReference type="RefSeq" id="WP_021686326.1">
    <property type="nucleotide sequence ID" value="NZ_KI260554.1"/>
</dbReference>
<dbReference type="InterPro" id="IPR036291">
    <property type="entry name" value="NAD(P)-bd_dom_sf"/>
</dbReference>
<dbReference type="InterPro" id="IPR013118">
    <property type="entry name" value="Mannitol_DH_C"/>
</dbReference>
<feature type="domain" description="Mannitol dehydrogenase N-terminal" evidence="2">
    <location>
        <begin position="40"/>
        <end position="306"/>
    </location>
</feature>
<name>A0ABN0NWG2_TRELE</name>
<accession>A0ABN0NWG2</accession>
<evidence type="ECO:0000259" key="2">
    <source>
        <dbReference type="Pfam" id="PF01232"/>
    </source>
</evidence>
<dbReference type="Gene3D" id="1.10.1040.10">
    <property type="entry name" value="N-(1-d-carboxylethyl)-l-norvaline Dehydrogenase, domain 2"/>
    <property type="match status" value="1"/>
</dbReference>
<comment type="caution">
    <text evidence="4">The sequence shown here is derived from an EMBL/GenBank/DDBJ whole genome shotgun (WGS) entry which is preliminary data.</text>
</comment>
<evidence type="ECO:0000313" key="4">
    <source>
        <dbReference type="EMBL" id="ERJ91700.1"/>
    </source>
</evidence>
<protein>
    <submittedName>
        <fullName evidence="4">Mannitol dehydrogenase domain protein</fullName>
    </submittedName>
</protein>
<evidence type="ECO:0000259" key="3">
    <source>
        <dbReference type="Pfam" id="PF08125"/>
    </source>
</evidence>
<organism evidence="4 5">
    <name type="scientific">Treponema lecithinolyticum ATCC 700332</name>
    <dbReference type="NCBI Taxonomy" id="1321815"/>
    <lineage>
        <taxon>Bacteria</taxon>
        <taxon>Pseudomonadati</taxon>
        <taxon>Spirochaetota</taxon>
        <taxon>Spirochaetia</taxon>
        <taxon>Spirochaetales</taxon>
        <taxon>Treponemataceae</taxon>
        <taxon>Treponema</taxon>
    </lineage>
</organism>
<dbReference type="InterPro" id="IPR050988">
    <property type="entry name" value="Mannitol_DH/Oxidoreductase"/>
</dbReference>
<dbReference type="SUPFAM" id="SSF48179">
    <property type="entry name" value="6-phosphogluconate dehydrogenase C-terminal domain-like"/>
    <property type="match status" value="1"/>
</dbReference>
<dbReference type="Proteomes" id="UP000016649">
    <property type="component" value="Unassembled WGS sequence"/>
</dbReference>
<dbReference type="Pfam" id="PF01232">
    <property type="entry name" value="Mannitol_dh"/>
    <property type="match status" value="1"/>
</dbReference>
<dbReference type="InterPro" id="IPR013328">
    <property type="entry name" value="6PGD_dom2"/>
</dbReference>
<evidence type="ECO:0000256" key="1">
    <source>
        <dbReference type="ARBA" id="ARBA00023002"/>
    </source>
</evidence>